<dbReference type="EMBL" id="LR796924">
    <property type="protein sequence ID" value="CAB4174326.1"/>
    <property type="molecule type" value="Genomic_DNA"/>
</dbReference>
<dbReference type="EMBL" id="LR798433">
    <property type="protein sequence ID" value="CAB5231222.1"/>
    <property type="molecule type" value="Genomic_DNA"/>
</dbReference>
<name>A0A6J5P799_9CAUD</name>
<evidence type="ECO:0000313" key="6">
    <source>
        <dbReference type="EMBL" id="CAB5231222.1"/>
    </source>
</evidence>
<dbReference type="EMBL" id="LR796979">
    <property type="protein sequence ID" value="CAB4179469.1"/>
    <property type="molecule type" value="Genomic_DNA"/>
</dbReference>
<evidence type="ECO:0000313" key="3">
    <source>
        <dbReference type="EMBL" id="CAB4179469.1"/>
    </source>
</evidence>
<gene>
    <name evidence="3" type="ORF">UFOVP1034_117</name>
    <name evidence="4" type="ORF">UFOVP1177_117</name>
    <name evidence="5" type="ORF">UFOVP1243_104</name>
    <name evidence="6" type="ORF">UFOVP1581_41</name>
    <name evidence="1" type="ORF">UFOVP854_41</name>
    <name evidence="2" type="ORF">UFOVP964_41</name>
</gene>
<sequence>MPNLMMDADFLEYLEENSVPEEETQIAFATWLAQNEDK</sequence>
<reference evidence="1" key="1">
    <citation type="submission" date="2020-04" db="EMBL/GenBank/DDBJ databases">
        <authorList>
            <person name="Chiriac C."/>
            <person name="Salcher M."/>
            <person name="Ghai R."/>
            <person name="Kavagutti S V."/>
        </authorList>
    </citation>
    <scope>NUCLEOTIDE SEQUENCE</scope>
</reference>
<dbReference type="EMBL" id="LR797196">
    <property type="protein sequence ID" value="CAB4193561.1"/>
    <property type="molecule type" value="Genomic_DNA"/>
</dbReference>
<evidence type="ECO:0000313" key="5">
    <source>
        <dbReference type="EMBL" id="CAB4193561.1"/>
    </source>
</evidence>
<dbReference type="EMBL" id="LR796798">
    <property type="protein sequence ID" value="CAB4166942.1"/>
    <property type="molecule type" value="Genomic_DNA"/>
</dbReference>
<evidence type="ECO:0000313" key="2">
    <source>
        <dbReference type="EMBL" id="CAB4174326.1"/>
    </source>
</evidence>
<evidence type="ECO:0000313" key="4">
    <source>
        <dbReference type="EMBL" id="CAB4189161.1"/>
    </source>
</evidence>
<accession>A0A6J5P799</accession>
<evidence type="ECO:0000313" key="1">
    <source>
        <dbReference type="EMBL" id="CAB4166942.1"/>
    </source>
</evidence>
<protein>
    <submittedName>
        <fullName evidence="1">Uncharacterized protein</fullName>
    </submittedName>
</protein>
<proteinExistence type="predicted"/>
<dbReference type="EMBL" id="LR797132">
    <property type="protein sequence ID" value="CAB4189161.1"/>
    <property type="molecule type" value="Genomic_DNA"/>
</dbReference>
<organism evidence="1">
    <name type="scientific">uncultured Caudovirales phage</name>
    <dbReference type="NCBI Taxonomy" id="2100421"/>
    <lineage>
        <taxon>Viruses</taxon>
        <taxon>Duplodnaviria</taxon>
        <taxon>Heunggongvirae</taxon>
        <taxon>Uroviricota</taxon>
        <taxon>Caudoviricetes</taxon>
        <taxon>Peduoviridae</taxon>
        <taxon>Maltschvirus</taxon>
        <taxon>Maltschvirus maltsch</taxon>
    </lineage>
</organism>